<comment type="caution">
    <text evidence="1">The sequence shown here is derived from an EMBL/GenBank/DDBJ whole genome shotgun (WGS) entry which is preliminary data.</text>
</comment>
<gene>
    <name evidence="1" type="ORF">ALQ77_00203</name>
</gene>
<dbReference type="EMBL" id="RBOJ01000017">
    <property type="protein sequence ID" value="RMM54674.1"/>
    <property type="molecule type" value="Genomic_DNA"/>
</dbReference>
<dbReference type="OrthoDB" id="6785901at2"/>
<evidence type="ECO:0000313" key="1">
    <source>
        <dbReference type="EMBL" id="RMM54674.1"/>
    </source>
</evidence>
<name>A0A3M3EZ37_9PSED</name>
<dbReference type="RefSeq" id="WP_147460398.1">
    <property type="nucleotide sequence ID" value="NZ_CP072011.1"/>
</dbReference>
<evidence type="ECO:0000313" key="2">
    <source>
        <dbReference type="Proteomes" id="UP000270661"/>
    </source>
</evidence>
<dbReference type="Proteomes" id="UP000270661">
    <property type="component" value="Unassembled WGS sequence"/>
</dbReference>
<organism evidence="1 2">
    <name type="scientific">Pseudomonas corrugata</name>
    <dbReference type="NCBI Taxonomy" id="47879"/>
    <lineage>
        <taxon>Bacteria</taxon>
        <taxon>Pseudomonadati</taxon>
        <taxon>Pseudomonadota</taxon>
        <taxon>Gammaproteobacteria</taxon>
        <taxon>Pseudomonadales</taxon>
        <taxon>Pseudomonadaceae</taxon>
        <taxon>Pseudomonas</taxon>
    </lineage>
</organism>
<protein>
    <submittedName>
        <fullName evidence="1">Uncharacterized protein</fullName>
    </submittedName>
</protein>
<sequence>MNQLNDYTDLKDPLNIKIMELAPKEKRDGKKTNLFFTPDTAFDSKPLTLTTGSYPFTPLGSLGITQVDTTGQEWRHVLNQITNRHGLTSDYGNPDRADQLVLLDTLDAVKIKEAVARDKQFTKGSYYHPDVEQVFGTTNPVTTYAAQQVIERRAVLCQPVPDPIALNYWNLLSSDPTAQAKLYNWLQTHGGISHKFSVNDRKSGNRIQNHFQNLENSNAIHFASETRGEYAAAKLLITVLGNEYQMKIGKASSGRTNGIDQIWVKRNLISGVVEEYIIVECKGSVDASLNEAKYGWQMSPCWVFYCLVGLLGTNGSLASTSTTDVFAKATMVRKILNALINPGPPVVKGLVIQPMTKSVTAPNNIEMVDLGAYDLVEQYTNAVAGHSKFHNAQVFTGTLF</sequence>
<accession>A0A3M3EZ37</accession>
<dbReference type="STRING" id="47879.AXG94_20310"/>
<proteinExistence type="predicted"/>
<reference evidence="1 2" key="1">
    <citation type="submission" date="2018-08" db="EMBL/GenBank/DDBJ databases">
        <title>Recombination of ecologically and evolutionarily significant loci maintains genetic cohesion in the Pseudomonas syringae species complex.</title>
        <authorList>
            <person name="Dillon M."/>
            <person name="Thakur S."/>
            <person name="Almeida R.N.D."/>
            <person name="Weir B.S."/>
            <person name="Guttman D.S."/>
        </authorList>
    </citation>
    <scope>NUCLEOTIDE SEQUENCE [LARGE SCALE GENOMIC DNA]</scope>
    <source>
        <strain evidence="1 2">NCPPB2445</strain>
    </source>
</reference>
<keyword evidence="2" id="KW-1185">Reference proteome</keyword>
<dbReference type="AlphaFoldDB" id="A0A3M3EZ37"/>